<dbReference type="OrthoDB" id="206827at2759"/>
<keyword evidence="3" id="KW-1185">Reference proteome</keyword>
<dbReference type="Gene3D" id="3.40.50.1820">
    <property type="entry name" value="alpha/beta hydrolase"/>
    <property type="match status" value="1"/>
</dbReference>
<reference evidence="2" key="1">
    <citation type="submission" date="2022-07" db="EMBL/GenBank/DDBJ databases">
        <title>Genome analysis of Parmales, a sister group of diatoms, reveals the evolutionary specialization of diatoms from phago-mixotrophs to photoautotrophs.</title>
        <authorList>
            <person name="Ban H."/>
            <person name="Sato S."/>
            <person name="Yoshikawa S."/>
            <person name="Kazumasa Y."/>
            <person name="Nakamura Y."/>
            <person name="Ichinomiya M."/>
            <person name="Saitoh K."/>
            <person name="Sato N."/>
            <person name="Blanc-Mathieu R."/>
            <person name="Endo H."/>
            <person name="Kuwata A."/>
            <person name="Ogata H."/>
        </authorList>
    </citation>
    <scope>NUCLEOTIDE SEQUENCE</scope>
</reference>
<name>A0A9W7DWY4_9STRA</name>
<dbReference type="InterPro" id="IPR029058">
    <property type="entry name" value="AB_hydrolase_fold"/>
</dbReference>
<dbReference type="PANTHER" id="PTHR12277:SF81">
    <property type="entry name" value="PROTEIN ABHD13"/>
    <property type="match status" value="1"/>
</dbReference>
<dbReference type="Proteomes" id="UP001165082">
    <property type="component" value="Unassembled WGS sequence"/>
</dbReference>
<organism evidence="2 3">
    <name type="scientific">Triparma retinervis</name>
    <dbReference type="NCBI Taxonomy" id="2557542"/>
    <lineage>
        <taxon>Eukaryota</taxon>
        <taxon>Sar</taxon>
        <taxon>Stramenopiles</taxon>
        <taxon>Ochrophyta</taxon>
        <taxon>Bolidophyceae</taxon>
        <taxon>Parmales</taxon>
        <taxon>Triparmaceae</taxon>
        <taxon>Triparma</taxon>
    </lineage>
</organism>
<dbReference type="AlphaFoldDB" id="A0A9W7DWY4"/>
<accession>A0A9W7DWY4</accession>
<sequence length="337" mass="36668">DVHGTANLLLLYRDVLEKNLSKLSEILHDNTLDLLNHAPQICSKLNGLERGGEAVPSDTLIILKNFLRNLLRYLSPSHPSPPPSSYDVLLFDFEFIRQSNLSRMRNLPAAKSVEELSIKVGEGAVDGVKLTVESSKGTVVYCNPNAGLWELQSPLPPGLPPLSSTLDPPPRGDDQGAGQPEGWVEFYLGLGYDVALFNYRGYGSSVFRKPKVGDGRVKRLWWFMVDWIGGGGLRPESLCEDGSACVREMIEGGGAVILHGESIGGMVAAAAAASLQKSHPTSSGLLIVDRTFVNLEAVAQRMLGGWIAYAMKAFLVGWDSNVVKNYVRIKHGADGWR</sequence>
<dbReference type="PANTHER" id="PTHR12277">
    <property type="entry name" value="ALPHA/BETA HYDROLASE DOMAIN-CONTAINING PROTEIN"/>
    <property type="match status" value="1"/>
</dbReference>
<evidence type="ECO:0000256" key="1">
    <source>
        <dbReference type="SAM" id="MobiDB-lite"/>
    </source>
</evidence>
<dbReference type="SUPFAM" id="SSF53474">
    <property type="entry name" value="alpha/beta-Hydrolases"/>
    <property type="match status" value="1"/>
</dbReference>
<proteinExistence type="predicted"/>
<comment type="caution">
    <text evidence="2">The sequence shown here is derived from an EMBL/GenBank/DDBJ whole genome shotgun (WGS) entry which is preliminary data.</text>
</comment>
<dbReference type="EMBL" id="BRXZ01000943">
    <property type="protein sequence ID" value="GMH58112.1"/>
    <property type="molecule type" value="Genomic_DNA"/>
</dbReference>
<evidence type="ECO:0000313" key="2">
    <source>
        <dbReference type="EMBL" id="GMH58112.1"/>
    </source>
</evidence>
<evidence type="ECO:0000313" key="3">
    <source>
        <dbReference type="Proteomes" id="UP001165082"/>
    </source>
</evidence>
<feature type="region of interest" description="Disordered" evidence="1">
    <location>
        <begin position="159"/>
        <end position="178"/>
    </location>
</feature>
<protein>
    <submittedName>
        <fullName evidence="2">Uncharacterized protein</fullName>
    </submittedName>
</protein>
<gene>
    <name evidence="2" type="ORF">TrRE_jg12463</name>
</gene>
<feature type="non-terminal residue" evidence="2">
    <location>
        <position position="1"/>
    </location>
</feature>